<proteinExistence type="predicted"/>
<protein>
    <recommendedName>
        <fullName evidence="2">Sortilin N-terminal domain-containing protein</fullName>
    </recommendedName>
</protein>
<evidence type="ECO:0000313" key="1">
    <source>
        <dbReference type="EMBL" id="SVD25659.1"/>
    </source>
</evidence>
<dbReference type="SUPFAM" id="SSF50939">
    <property type="entry name" value="Sialidases"/>
    <property type="match status" value="1"/>
</dbReference>
<dbReference type="EMBL" id="UINC01139235">
    <property type="protein sequence ID" value="SVD25659.1"/>
    <property type="molecule type" value="Genomic_DNA"/>
</dbReference>
<dbReference type="InterPro" id="IPR036278">
    <property type="entry name" value="Sialidase_sf"/>
</dbReference>
<dbReference type="AlphaFoldDB" id="A0A382TUC7"/>
<accession>A0A382TUC7</accession>
<gene>
    <name evidence="1" type="ORF">METZ01_LOCUS378513</name>
</gene>
<sequence>VILGNGKDRYTDLTMTSKGLMIAILGDEESDGPIMRSLDGETWTNITPTNFTTSFSRLVADISESNDSIAYFIGNINDDHIFWKYKYVSDDGSGTGGSWEDRSQFLPNDYNSQSGYDIHVRVSPTDENLVYYGGTNLYYSTDGVATASRNFKFGGYGTSNHHPDQHDVILFQNEPFKVLSASDGGVHIMNDHNASDKKWESLNNGYVTTQFYTIAVDPSGFYPDLVMGGTQDNGTYETTVKDVTDPWEHVNGGDGAYCSVIHSGRAYIMSSQNGSTLIKDYSNPFDWSFGNGRYNNYS</sequence>
<organism evidence="1">
    <name type="scientific">marine metagenome</name>
    <dbReference type="NCBI Taxonomy" id="408172"/>
    <lineage>
        <taxon>unclassified sequences</taxon>
        <taxon>metagenomes</taxon>
        <taxon>ecological metagenomes</taxon>
    </lineage>
</organism>
<reference evidence="1" key="1">
    <citation type="submission" date="2018-05" db="EMBL/GenBank/DDBJ databases">
        <authorList>
            <person name="Lanie J.A."/>
            <person name="Ng W.-L."/>
            <person name="Kazmierczak K.M."/>
            <person name="Andrzejewski T.M."/>
            <person name="Davidsen T.M."/>
            <person name="Wayne K.J."/>
            <person name="Tettelin H."/>
            <person name="Glass J.I."/>
            <person name="Rusch D."/>
            <person name="Podicherti R."/>
            <person name="Tsui H.-C.T."/>
            <person name="Winkler M.E."/>
        </authorList>
    </citation>
    <scope>NUCLEOTIDE SEQUENCE</scope>
</reference>
<feature type="non-terminal residue" evidence="1">
    <location>
        <position position="298"/>
    </location>
</feature>
<feature type="non-terminal residue" evidence="1">
    <location>
        <position position="1"/>
    </location>
</feature>
<evidence type="ECO:0008006" key="2">
    <source>
        <dbReference type="Google" id="ProtNLM"/>
    </source>
</evidence>
<name>A0A382TUC7_9ZZZZ</name>